<dbReference type="SUPFAM" id="SSF51735">
    <property type="entry name" value="NAD(P)-binding Rossmann-fold domains"/>
    <property type="match status" value="1"/>
</dbReference>
<keyword evidence="3" id="KW-1185">Reference proteome</keyword>
<dbReference type="PATRIC" id="fig|454.4.peg.622"/>
<evidence type="ECO:0000313" key="2">
    <source>
        <dbReference type="EMBL" id="KTD31837.1"/>
    </source>
</evidence>
<organism evidence="2 3">
    <name type="scientific">Legionella israelensis</name>
    <dbReference type="NCBI Taxonomy" id="454"/>
    <lineage>
        <taxon>Bacteria</taxon>
        <taxon>Pseudomonadati</taxon>
        <taxon>Pseudomonadota</taxon>
        <taxon>Gammaproteobacteria</taxon>
        <taxon>Legionellales</taxon>
        <taxon>Legionellaceae</taxon>
        <taxon>Legionella</taxon>
    </lineage>
</organism>
<dbReference type="Proteomes" id="UP000054761">
    <property type="component" value="Unassembled WGS sequence"/>
</dbReference>
<name>A0A0W0WHL0_9GAMM</name>
<protein>
    <submittedName>
        <fullName evidence="2">Ornithine cyclodeaminase</fullName>
    </submittedName>
</protein>
<dbReference type="STRING" id="454.Lisr_0590"/>
<dbReference type="GO" id="GO:0006313">
    <property type="term" value="P:DNA transposition"/>
    <property type="evidence" value="ECO:0007669"/>
    <property type="project" value="InterPro"/>
</dbReference>
<dbReference type="AlphaFoldDB" id="A0A0W0WHL0"/>
<dbReference type="EMBL" id="LNYH01000019">
    <property type="protein sequence ID" value="KTD31837.1"/>
    <property type="molecule type" value="Genomic_DNA"/>
</dbReference>
<dbReference type="InterPro" id="IPR003462">
    <property type="entry name" value="ODC_Mu_crystall"/>
</dbReference>
<dbReference type="InterPro" id="IPR023401">
    <property type="entry name" value="ODC_N"/>
</dbReference>
<evidence type="ECO:0000256" key="1">
    <source>
        <dbReference type="ARBA" id="ARBA00008903"/>
    </source>
</evidence>
<comment type="caution">
    <text evidence="2">The sequence shown here is derived from an EMBL/GenBank/DDBJ whole genome shotgun (WGS) entry which is preliminary data.</text>
</comment>
<dbReference type="Pfam" id="PF02423">
    <property type="entry name" value="OCD_Mu_crystall"/>
    <property type="match status" value="1"/>
</dbReference>
<dbReference type="GO" id="GO:0016491">
    <property type="term" value="F:oxidoreductase activity"/>
    <property type="evidence" value="ECO:0007669"/>
    <property type="project" value="UniProtKB-ARBA"/>
</dbReference>
<dbReference type="PANTHER" id="PTHR13812:SF19">
    <property type="entry name" value="KETIMINE REDUCTASE MU-CRYSTALLIN"/>
    <property type="match status" value="1"/>
</dbReference>
<dbReference type="FunFam" id="3.40.50.720:FF:000311">
    <property type="entry name" value="Ornithine cyclodeaminase"/>
    <property type="match status" value="1"/>
</dbReference>
<reference evidence="2 3" key="1">
    <citation type="submission" date="2015-11" db="EMBL/GenBank/DDBJ databases">
        <title>Genomic analysis of 38 Legionella species identifies large and diverse effector repertoires.</title>
        <authorList>
            <person name="Burstein D."/>
            <person name="Amaro F."/>
            <person name="Zusman T."/>
            <person name="Lifshitz Z."/>
            <person name="Cohen O."/>
            <person name="Gilbert J.A."/>
            <person name="Pupko T."/>
            <person name="Shuman H.A."/>
            <person name="Segal G."/>
        </authorList>
    </citation>
    <scope>NUCLEOTIDE SEQUENCE [LARGE SCALE GENOMIC DNA]</scope>
    <source>
        <strain evidence="2 3">Bercovier 4</strain>
    </source>
</reference>
<evidence type="ECO:0000313" key="3">
    <source>
        <dbReference type="Proteomes" id="UP000054761"/>
    </source>
</evidence>
<dbReference type="GO" id="GO:0004803">
    <property type="term" value="F:transposase activity"/>
    <property type="evidence" value="ECO:0007669"/>
    <property type="project" value="InterPro"/>
</dbReference>
<dbReference type="RefSeq" id="WP_162262314.1">
    <property type="nucleotide sequence ID" value="NZ_LNYH01000019.1"/>
</dbReference>
<dbReference type="GO" id="GO:0005737">
    <property type="term" value="C:cytoplasm"/>
    <property type="evidence" value="ECO:0007669"/>
    <property type="project" value="TreeGrafter"/>
</dbReference>
<dbReference type="GO" id="GO:0019752">
    <property type="term" value="P:carboxylic acid metabolic process"/>
    <property type="evidence" value="ECO:0007669"/>
    <property type="project" value="UniProtKB-ARBA"/>
</dbReference>
<dbReference type="PANTHER" id="PTHR13812">
    <property type="entry name" value="KETIMINE REDUCTASE MU-CRYSTALLIN"/>
    <property type="match status" value="1"/>
</dbReference>
<dbReference type="Gene3D" id="3.30.1780.10">
    <property type="entry name" value="ornithine cyclodeaminase, domain 1"/>
    <property type="match status" value="1"/>
</dbReference>
<dbReference type="InterPro" id="IPR036291">
    <property type="entry name" value="NAD(P)-bd_dom_sf"/>
</dbReference>
<proteinExistence type="inferred from homology"/>
<sequence>MKLPLRTAISISDEEALTLTMPAYLEQDKALGLKVVSIFPKNISKNIPSITGFIMLLDASTGEPKVLMDAAYLTALRTGAVSGLATKYFAQDNAKHVAIIGSGAQAITQLEAVTSVRNIKQVSVWSRNINKAKEFAKKLENQYDIAVYENISLAVRDADIICTATSSTKPLIYLNDIAQPHAHINAIGSHSKSMQEISQDILSNSNVFVDQLEAALSESGEIIEAVEQNSLKNETIIELGQWLLNKDKNYKNDLTVFKSVGLAIQDLSVAEVVYQRFIQSYGNEAKTDKLDALSLALYGYERAQRLELFTPQSTKALALFELVQRRNDLKQMLVAEKNRLKAPRADIIKASCNAMLEVLNNQIKTITDEINTLIEADSVLTHVTHNRL</sequence>
<dbReference type="GO" id="GO:0003677">
    <property type="term" value="F:DNA binding"/>
    <property type="evidence" value="ECO:0007669"/>
    <property type="project" value="InterPro"/>
</dbReference>
<comment type="similarity">
    <text evidence="1">Belongs to the ornithine cyclodeaminase/mu-crystallin family.</text>
</comment>
<gene>
    <name evidence="2" type="ORF">Lisr_0590</name>
</gene>
<dbReference type="Gene3D" id="3.40.50.720">
    <property type="entry name" value="NAD(P)-binding Rossmann-like Domain"/>
    <property type="match status" value="1"/>
</dbReference>
<accession>A0A0W0WHL0</accession>